<dbReference type="GO" id="GO:0042392">
    <property type="term" value="F:sphingosine-1-phosphate phosphatase activity"/>
    <property type="evidence" value="ECO:0007669"/>
    <property type="project" value="TreeGrafter"/>
</dbReference>
<sequence length="150" mass="16671">MYKDASIRQLLVNLFIALIMDIVVVAVVKAIARRRRPVANKDNEMFITVSIDKFSFPSGHCTRAVMLSILFPLQYDLFFPLTVALIAWGSAVCVSRVLLHRHHILDVIGGIGIGFVQAILISCMWLSQESAATVVNFFLDETQVGASYDV</sequence>
<dbReference type="InterPro" id="IPR000326">
    <property type="entry name" value="PAP2/HPO"/>
</dbReference>
<dbReference type="SMART" id="SM00014">
    <property type="entry name" value="acidPPc"/>
    <property type="match status" value="1"/>
</dbReference>
<keyword evidence="1" id="KW-0812">Transmembrane</keyword>
<reference evidence="3 4" key="1">
    <citation type="submission" date="2019-05" db="EMBL/GenBank/DDBJ databases">
        <title>Another draft genome of Portunus trituberculatus and its Hox gene families provides insights of decapod evolution.</title>
        <authorList>
            <person name="Jeong J.-H."/>
            <person name="Song I."/>
            <person name="Kim S."/>
            <person name="Choi T."/>
            <person name="Kim D."/>
            <person name="Ryu S."/>
            <person name="Kim W."/>
        </authorList>
    </citation>
    <scope>NUCLEOTIDE SEQUENCE [LARGE SCALE GENOMIC DNA]</scope>
    <source>
        <tissue evidence="3">Muscle</tissue>
    </source>
</reference>
<dbReference type="PANTHER" id="PTHR14969:SF13">
    <property type="entry name" value="AT30094P"/>
    <property type="match status" value="1"/>
</dbReference>
<dbReference type="Pfam" id="PF01569">
    <property type="entry name" value="PAP2"/>
    <property type="match status" value="1"/>
</dbReference>
<name>A0A5B7E2B2_PORTR</name>
<evidence type="ECO:0000313" key="4">
    <source>
        <dbReference type="Proteomes" id="UP000324222"/>
    </source>
</evidence>
<feature type="transmembrane region" description="Helical" evidence="1">
    <location>
        <begin position="104"/>
        <end position="127"/>
    </location>
</feature>
<proteinExistence type="predicted"/>
<dbReference type="EMBL" id="VSRR010001764">
    <property type="protein sequence ID" value="MPC27539.1"/>
    <property type="molecule type" value="Genomic_DNA"/>
</dbReference>
<accession>A0A5B7E2B2</accession>
<feature type="transmembrane region" description="Helical" evidence="1">
    <location>
        <begin position="12"/>
        <end position="32"/>
    </location>
</feature>
<evidence type="ECO:0000256" key="1">
    <source>
        <dbReference type="SAM" id="Phobius"/>
    </source>
</evidence>
<keyword evidence="4" id="KW-1185">Reference proteome</keyword>
<dbReference type="Gene3D" id="1.20.144.10">
    <property type="entry name" value="Phosphatidic acid phosphatase type 2/haloperoxidase"/>
    <property type="match status" value="1"/>
</dbReference>
<dbReference type="Proteomes" id="UP000324222">
    <property type="component" value="Unassembled WGS sequence"/>
</dbReference>
<gene>
    <name evidence="3" type="primary">Plpp6</name>
    <name evidence="3" type="ORF">E2C01_020711</name>
</gene>
<feature type="domain" description="Phosphatidic acid phosphatase type 2/haloperoxidase" evidence="2">
    <location>
        <begin position="9"/>
        <end position="122"/>
    </location>
</feature>
<keyword evidence="1" id="KW-0472">Membrane</keyword>
<comment type="caution">
    <text evidence="3">The sequence shown here is derived from an EMBL/GenBank/DDBJ whole genome shotgun (WGS) entry which is preliminary data.</text>
</comment>
<evidence type="ECO:0000259" key="2">
    <source>
        <dbReference type="SMART" id="SM00014"/>
    </source>
</evidence>
<dbReference type="SUPFAM" id="SSF48317">
    <property type="entry name" value="Acid phosphatase/Vanadium-dependent haloperoxidase"/>
    <property type="match status" value="1"/>
</dbReference>
<dbReference type="InterPro" id="IPR036938">
    <property type="entry name" value="PAP2/HPO_sf"/>
</dbReference>
<dbReference type="AlphaFoldDB" id="A0A5B7E2B2"/>
<dbReference type="OrthoDB" id="10266771at2759"/>
<feature type="transmembrane region" description="Helical" evidence="1">
    <location>
        <begin position="77"/>
        <end position="99"/>
    </location>
</feature>
<evidence type="ECO:0000313" key="3">
    <source>
        <dbReference type="EMBL" id="MPC27539.1"/>
    </source>
</evidence>
<dbReference type="PANTHER" id="PTHR14969">
    <property type="entry name" value="SPHINGOSINE-1-PHOSPHATE PHOSPHOHYDROLASE"/>
    <property type="match status" value="1"/>
</dbReference>
<keyword evidence="1" id="KW-1133">Transmembrane helix</keyword>
<organism evidence="3 4">
    <name type="scientific">Portunus trituberculatus</name>
    <name type="common">Swimming crab</name>
    <name type="synonym">Neptunus trituberculatus</name>
    <dbReference type="NCBI Taxonomy" id="210409"/>
    <lineage>
        <taxon>Eukaryota</taxon>
        <taxon>Metazoa</taxon>
        <taxon>Ecdysozoa</taxon>
        <taxon>Arthropoda</taxon>
        <taxon>Crustacea</taxon>
        <taxon>Multicrustacea</taxon>
        <taxon>Malacostraca</taxon>
        <taxon>Eumalacostraca</taxon>
        <taxon>Eucarida</taxon>
        <taxon>Decapoda</taxon>
        <taxon>Pleocyemata</taxon>
        <taxon>Brachyura</taxon>
        <taxon>Eubrachyura</taxon>
        <taxon>Portunoidea</taxon>
        <taxon>Portunidae</taxon>
        <taxon>Portuninae</taxon>
        <taxon>Portunus</taxon>
    </lineage>
</organism>
<protein>
    <submittedName>
        <fullName evidence="3">Phospholipid phosphatase 6</fullName>
    </submittedName>
</protein>